<evidence type="ECO:0000313" key="2">
    <source>
        <dbReference type="Proteomes" id="UP001175780"/>
    </source>
</evidence>
<reference evidence="1" key="1">
    <citation type="submission" date="2023-07" db="EMBL/GenBank/DDBJ databases">
        <title>Whole genome sequencing of environmental Acinetobacter calcoaceticus-baumannii complex from non-hospital environment.</title>
        <authorList>
            <person name="Wee S.K."/>
            <person name="Khoo E.Z.Y."/>
            <person name="Mohammad T.A.-H."/>
            <person name="Tan S.E.K."/>
            <person name="Yap E.P.H."/>
        </authorList>
    </citation>
    <scope>NUCLEOTIDE SEQUENCE</scope>
    <source>
        <strain evidence="1">PUMA0118</strain>
    </source>
</reference>
<organism evidence="1 2">
    <name type="scientific">Acinetobacter geminorum</name>
    <dbReference type="NCBI Taxonomy" id="2730922"/>
    <lineage>
        <taxon>Bacteria</taxon>
        <taxon>Pseudomonadati</taxon>
        <taxon>Pseudomonadota</taxon>
        <taxon>Gammaproteobacteria</taxon>
        <taxon>Moraxellales</taxon>
        <taxon>Moraxellaceae</taxon>
        <taxon>Acinetobacter</taxon>
    </lineage>
</organism>
<name>A0ABT8ZD90_9GAMM</name>
<evidence type="ECO:0000313" key="1">
    <source>
        <dbReference type="EMBL" id="MDO7362460.1"/>
    </source>
</evidence>
<sequence>MHHKNQSLHLSKMYEAAHVDENALYYIRIHDQNNDYLL</sequence>
<gene>
    <name evidence="1" type="ORF">Q5X34_12330</name>
</gene>
<keyword evidence="2" id="KW-1185">Reference proteome</keyword>
<proteinExistence type="predicted"/>
<dbReference type="Proteomes" id="UP001175780">
    <property type="component" value="Unassembled WGS sequence"/>
</dbReference>
<comment type="caution">
    <text evidence="1">The sequence shown here is derived from an EMBL/GenBank/DDBJ whole genome shotgun (WGS) entry which is preliminary data.</text>
</comment>
<protein>
    <submittedName>
        <fullName evidence="1">Uncharacterized protein</fullName>
    </submittedName>
</protein>
<accession>A0ABT8ZD90</accession>
<dbReference type="RefSeq" id="WP_119026689.1">
    <property type="nucleotide sequence ID" value="NZ_JABELE010000002.1"/>
</dbReference>
<dbReference type="EMBL" id="JAUPID010000015">
    <property type="protein sequence ID" value="MDO7362460.1"/>
    <property type="molecule type" value="Genomic_DNA"/>
</dbReference>